<protein>
    <submittedName>
        <fullName evidence="2">Uncharacterized protein</fullName>
    </submittedName>
</protein>
<dbReference type="Proteomes" id="UP001357485">
    <property type="component" value="Unassembled WGS sequence"/>
</dbReference>
<feature type="compositionally biased region" description="Basic and acidic residues" evidence="1">
    <location>
        <begin position="1"/>
        <end position="19"/>
    </location>
</feature>
<feature type="compositionally biased region" description="Low complexity" evidence="1">
    <location>
        <begin position="77"/>
        <end position="99"/>
    </location>
</feature>
<evidence type="ECO:0000256" key="1">
    <source>
        <dbReference type="SAM" id="MobiDB-lite"/>
    </source>
</evidence>
<name>A0ABR0ITT2_9PEZI</name>
<keyword evidence="3" id="KW-1185">Reference proteome</keyword>
<feature type="region of interest" description="Disordered" evidence="1">
    <location>
        <begin position="1"/>
        <end position="124"/>
    </location>
</feature>
<proteinExistence type="predicted"/>
<evidence type="ECO:0000313" key="3">
    <source>
        <dbReference type="Proteomes" id="UP001357485"/>
    </source>
</evidence>
<reference evidence="2 3" key="1">
    <citation type="submission" date="2023-08" db="EMBL/GenBank/DDBJ databases">
        <title>Black Yeasts Isolated from many extreme environments.</title>
        <authorList>
            <person name="Coleine C."/>
            <person name="Stajich J.E."/>
            <person name="Selbmann L."/>
        </authorList>
    </citation>
    <scope>NUCLEOTIDE SEQUENCE [LARGE SCALE GENOMIC DNA]</scope>
    <source>
        <strain evidence="2 3">CCFEE 536</strain>
    </source>
</reference>
<accession>A0ABR0ITT2</accession>
<evidence type="ECO:0000313" key="2">
    <source>
        <dbReference type="EMBL" id="KAK5045876.1"/>
    </source>
</evidence>
<gene>
    <name evidence="2" type="ORF">LTR16_011337</name>
</gene>
<organism evidence="2 3">
    <name type="scientific">Cryomyces antarcticus</name>
    <dbReference type="NCBI Taxonomy" id="329879"/>
    <lineage>
        <taxon>Eukaryota</taxon>
        <taxon>Fungi</taxon>
        <taxon>Dikarya</taxon>
        <taxon>Ascomycota</taxon>
        <taxon>Pezizomycotina</taxon>
        <taxon>Dothideomycetes</taxon>
        <taxon>Dothideomycetes incertae sedis</taxon>
        <taxon>Cryomyces</taxon>
    </lineage>
</organism>
<feature type="compositionally biased region" description="Gly residues" evidence="1">
    <location>
        <begin position="47"/>
        <end position="76"/>
    </location>
</feature>
<sequence length="124" mass="13094">MKGAEGRKCGKENWHRQLEDNEGATEAAAELDRNYIRHCHDRSNPRGGPGSAGSGSGAGSGFGSGSGSGATGGGTNGSTDQSSEGRSQQSRGSSYNGYYHANSVDLQPQDDFAWPVEQPRYRRI</sequence>
<dbReference type="EMBL" id="JAVRRA010028101">
    <property type="protein sequence ID" value="KAK5045876.1"/>
    <property type="molecule type" value="Genomic_DNA"/>
</dbReference>
<comment type="caution">
    <text evidence="2">The sequence shown here is derived from an EMBL/GenBank/DDBJ whole genome shotgun (WGS) entry which is preliminary data.</text>
</comment>
<feature type="non-terminal residue" evidence="2">
    <location>
        <position position="124"/>
    </location>
</feature>